<dbReference type="Pfam" id="PF00112">
    <property type="entry name" value="Peptidase_C1"/>
    <property type="match status" value="1"/>
</dbReference>
<keyword evidence="1" id="KW-0732">Signal</keyword>
<dbReference type="Pfam" id="PF14326">
    <property type="entry name" value="DUF4384"/>
    <property type="match status" value="1"/>
</dbReference>
<organism evidence="4 5">
    <name type="scientific">Actomonas aquatica</name>
    <dbReference type="NCBI Taxonomy" id="2866162"/>
    <lineage>
        <taxon>Bacteria</taxon>
        <taxon>Pseudomonadati</taxon>
        <taxon>Verrucomicrobiota</taxon>
        <taxon>Opitutia</taxon>
        <taxon>Opitutales</taxon>
        <taxon>Opitutaceae</taxon>
        <taxon>Actomonas</taxon>
    </lineage>
</organism>
<evidence type="ECO:0000259" key="3">
    <source>
        <dbReference type="Pfam" id="PF14326"/>
    </source>
</evidence>
<reference evidence="4 5" key="2">
    <citation type="submission" date="2023-12" db="EMBL/GenBank/DDBJ databases">
        <title>Description of an unclassified Opitutus bacterium of Verrucomicrobiota.</title>
        <authorList>
            <person name="Zhang D.-F."/>
        </authorList>
    </citation>
    <scope>NUCLEOTIDE SEQUENCE [LARGE SCALE GENOMIC DNA]</scope>
    <source>
        <strain evidence="4 5">WL0086</strain>
    </source>
</reference>
<feature type="chain" id="PRO_5045741719" evidence="1">
    <location>
        <begin position="23"/>
        <end position="504"/>
    </location>
</feature>
<sequence length="504" mass="55777">MLFRRSFLLSLLAISVTLRLFAQPAPIDDDAYGPPLDTLPGTGLEFDEAAYRAVPYKAPVTADTYANLPRAASLEQFTPTPGNQGPYSTCTAWAVAYHARTMLHGIERGITNRPQLDRLVFSPSFVYEKIKSPDAAPDCKSGTSIVNALELLRTSGVPPYSYVPYSCGATINTDAVRKATEFPIVDYQILFASDLPQDDPFKLLAIKKSLSEGSPVLIGFIVQQSFYRAGVTWNELDTDAGATGQHGRHAMVVVGYDDTKFGGAMRVMNSWGTKWGDQGFVWIPYADFNRNVFMAMQAYGKRPERQPYNVTPDNPVGTLPPLLAGEMRFEERDGTPMRARLAPPLAEGETQTRYLGYRLERSYASGTRFRFYVKTSTQAYLYAFATDLTGEITQILPFADNMSPLIGPDSTIAFPSERKVVRMDTTPGTDYLLLLYSEERLDLDALVTAMNANNGTLSLKIHQALGRRIVADEFIEKAPDRIAFSLTDKTAGTVIPLMIEIPHH</sequence>
<dbReference type="InterPro" id="IPR025493">
    <property type="entry name" value="DUF4384"/>
</dbReference>
<reference evidence="4 5" key="1">
    <citation type="submission" date="2021-08" db="EMBL/GenBank/DDBJ databases">
        <authorList>
            <person name="Zhang D."/>
            <person name="Zhang A."/>
            <person name="Wang L."/>
        </authorList>
    </citation>
    <scope>NUCLEOTIDE SEQUENCE [LARGE SCALE GENOMIC DNA]</scope>
    <source>
        <strain evidence="4 5">WL0086</strain>
    </source>
</reference>
<evidence type="ECO:0000313" key="5">
    <source>
        <dbReference type="Proteomes" id="UP000738431"/>
    </source>
</evidence>
<accession>A0ABZ1C654</accession>
<dbReference type="Proteomes" id="UP000738431">
    <property type="component" value="Chromosome"/>
</dbReference>
<dbReference type="InterPro" id="IPR000668">
    <property type="entry name" value="Peptidase_C1A_C"/>
</dbReference>
<evidence type="ECO:0000313" key="4">
    <source>
        <dbReference type="EMBL" id="WRQ87130.1"/>
    </source>
</evidence>
<feature type="domain" description="Peptidase C1A papain C-terminal" evidence="2">
    <location>
        <begin position="138"/>
        <end position="285"/>
    </location>
</feature>
<dbReference type="SUPFAM" id="SSF54001">
    <property type="entry name" value="Cysteine proteinases"/>
    <property type="match status" value="1"/>
</dbReference>
<dbReference type="CDD" id="cd02619">
    <property type="entry name" value="Peptidase_C1"/>
    <property type="match status" value="1"/>
</dbReference>
<name>A0ABZ1C654_9BACT</name>
<proteinExistence type="predicted"/>
<dbReference type="PROSITE" id="PS00639">
    <property type="entry name" value="THIOL_PROTEASE_HIS"/>
    <property type="match status" value="1"/>
</dbReference>
<evidence type="ECO:0000259" key="2">
    <source>
        <dbReference type="Pfam" id="PF00112"/>
    </source>
</evidence>
<keyword evidence="5" id="KW-1185">Reference proteome</keyword>
<gene>
    <name evidence="4" type="ORF">K1X11_020145</name>
</gene>
<dbReference type="InterPro" id="IPR025660">
    <property type="entry name" value="Pept_his_AS"/>
</dbReference>
<dbReference type="InterPro" id="IPR038765">
    <property type="entry name" value="Papain-like_cys_pep_sf"/>
</dbReference>
<evidence type="ECO:0000256" key="1">
    <source>
        <dbReference type="SAM" id="SignalP"/>
    </source>
</evidence>
<dbReference type="Gene3D" id="3.90.70.10">
    <property type="entry name" value="Cysteine proteinases"/>
    <property type="match status" value="1"/>
</dbReference>
<dbReference type="RefSeq" id="WP_221029457.1">
    <property type="nucleotide sequence ID" value="NZ_CP139781.1"/>
</dbReference>
<protein>
    <submittedName>
        <fullName evidence="4">DUF4384 domain-containing protein</fullName>
    </submittedName>
</protein>
<feature type="domain" description="DUF4384" evidence="3">
    <location>
        <begin position="362"/>
        <end position="439"/>
    </location>
</feature>
<feature type="signal peptide" evidence="1">
    <location>
        <begin position="1"/>
        <end position="22"/>
    </location>
</feature>
<dbReference type="EMBL" id="CP139781">
    <property type="protein sequence ID" value="WRQ87130.1"/>
    <property type="molecule type" value="Genomic_DNA"/>
</dbReference>